<gene>
    <name evidence="1" type="ORF">MDG893_05094</name>
</gene>
<dbReference type="AlphaFoldDB" id="A6F4T7"/>
<organism evidence="1 2">
    <name type="scientific">Marinobacter algicola DG893</name>
    <dbReference type="NCBI Taxonomy" id="443152"/>
    <lineage>
        <taxon>Bacteria</taxon>
        <taxon>Pseudomonadati</taxon>
        <taxon>Pseudomonadota</taxon>
        <taxon>Gammaproteobacteria</taxon>
        <taxon>Pseudomonadales</taxon>
        <taxon>Marinobacteraceae</taxon>
        <taxon>Marinobacter</taxon>
    </lineage>
</organism>
<accession>A6F4T7</accession>
<dbReference type="OrthoDB" id="6371030at2"/>
<protein>
    <submittedName>
        <fullName evidence="1">Uncharacterized protein</fullName>
    </submittedName>
</protein>
<name>A6F4T7_9GAMM</name>
<dbReference type="STRING" id="443152.MDG893_05094"/>
<proteinExistence type="predicted"/>
<evidence type="ECO:0000313" key="1">
    <source>
        <dbReference type="EMBL" id="EDM46251.1"/>
    </source>
</evidence>
<evidence type="ECO:0000313" key="2">
    <source>
        <dbReference type="Proteomes" id="UP000005856"/>
    </source>
</evidence>
<keyword evidence="2" id="KW-1185">Reference proteome</keyword>
<dbReference type="EMBL" id="ABCP01000047">
    <property type="protein sequence ID" value="EDM46251.1"/>
    <property type="molecule type" value="Genomic_DNA"/>
</dbReference>
<dbReference type="Proteomes" id="UP000005856">
    <property type="component" value="Unassembled WGS sequence"/>
</dbReference>
<sequence length="62" mass="6584">MRDTGQCINVDAGGKAFMVDGTQVNQLTLRALVKKQALIPCGKDLFGQGVTAYRISEEAIAA</sequence>
<reference evidence="1 2" key="1">
    <citation type="submission" date="2007-06" db="EMBL/GenBank/DDBJ databases">
        <authorList>
            <person name="Green D."/>
            <person name="Ferriera S."/>
            <person name="Johnson J."/>
            <person name="Kravitz S."/>
            <person name="Beeson K."/>
            <person name="Sutton G."/>
            <person name="Rogers Y.-H."/>
            <person name="Friedman R."/>
            <person name="Frazier M."/>
            <person name="Venter J.C."/>
        </authorList>
    </citation>
    <scope>NUCLEOTIDE SEQUENCE [LARGE SCALE GENOMIC DNA]</scope>
    <source>
        <strain evidence="1 2">DG893</strain>
    </source>
</reference>
<dbReference type="RefSeq" id="WP_007155271.1">
    <property type="nucleotide sequence ID" value="NZ_ABCP01000047.1"/>
</dbReference>
<comment type="caution">
    <text evidence="1">The sequence shown here is derived from an EMBL/GenBank/DDBJ whole genome shotgun (WGS) entry which is preliminary data.</text>
</comment>